<keyword evidence="6" id="KW-1185">Reference proteome</keyword>
<organism evidence="5 6">
    <name type="scientific">Tropicimonas isoalkanivorans</name>
    <dbReference type="NCBI Taxonomy" id="441112"/>
    <lineage>
        <taxon>Bacteria</taxon>
        <taxon>Pseudomonadati</taxon>
        <taxon>Pseudomonadota</taxon>
        <taxon>Alphaproteobacteria</taxon>
        <taxon>Rhodobacterales</taxon>
        <taxon>Roseobacteraceae</taxon>
        <taxon>Tropicimonas</taxon>
    </lineage>
</organism>
<dbReference type="STRING" id="441112.SAMN04488094_110138"/>
<dbReference type="AlphaFoldDB" id="A0A1I1MVH1"/>
<evidence type="ECO:0000259" key="4">
    <source>
        <dbReference type="Pfam" id="PF03472"/>
    </source>
</evidence>
<dbReference type="InterPro" id="IPR005143">
    <property type="entry name" value="TF_LuxR_autoind-bd_dom"/>
</dbReference>
<dbReference type="InterPro" id="IPR036693">
    <property type="entry name" value="TF_LuxR_autoind-bd_dom_sf"/>
</dbReference>
<evidence type="ECO:0000256" key="1">
    <source>
        <dbReference type="ARBA" id="ARBA00023015"/>
    </source>
</evidence>
<protein>
    <submittedName>
        <fullName evidence="5">LuxR family transcriptional regulator</fullName>
    </submittedName>
</protein>
<proteinExistence type="predicted"/>
<dbReference type="RefSeq" id="WP_177208383.1">
    <property type="nucleotide sequence ID" value="NZ_FOLG01000010.1"/>
</dbReference>
<evidence type="ECO:0000256" key="3">
    <source>
        <dbReference type="ARBA" id="ARBA00023163"/>
    </source>
</evidence>
<dbReference type="EMBL" id="FOLG01000010">
    <property type="protein sequence ID" value="SFC87218.1"/>
    <property type="molecule type" value="Genomic_DNA"/>
</dbReference>
<evidence type="ECO:0000313" key="5">
    <source>
        <dbReference type="EMBL" id="SFC87218.1"/>
    </source>
</evidence>
<name>A0A1I1MVH1_9RHOB</name>
<keyword evidence="2" id="KW-0238">DNA-binding</keyword>
<gene>
    <name evidence="5" type="ORF">SAMN04488094_110138</name>
</gene>
<reference evidence="5 6" key="1">
    <citation type="submission" date="2016-10" db="EMBL/GenBank/DDBJ databases">
        <authorList>
            <person name="de Groot N.N."/>
        </authorList>
    </citation>
    <scope>NUCLEOTIDE SEQUENCE [LARGE SCALE GENOMIC DNA]</scope>
    <source>
        <strain evidence="5 6">DSM 19548</strain>
    </source>
</reference>
<keyword evidence="1" id="KW-0805">Transcription regulation</keyword>
<dbReference type="SUPFAM" id="SSF75516">
    <property type="entry name" value="Pheromone-binding domain of LuxR-like quorum-sensing transcription factors"/>
    <property type="match status" value="1"/>
</dbReference>
<evidence type="ECO:0000313" key="6">
    <source>
        <dbReference type="Proteomes" id="UP000198728"/>
    </source>
</evidence>
<evidence type="ECO:0000256" key="2">
    <source>
        <dbReference type="ARBA" id="ARBA00023125"/>
    </source>
</evidence>
<sequence>MNHTREVHDILAEMQGLCTAGFAVALHVIFTTPRFLFQTYDPVWAKVYSEKGLVMRDPTVKWALQNDGMIDWQDLEDDDPAEVIRQAREHGIEYGFAASVCQNDSRSIGSFTSKDGAFSEEVKQSLMTLFRRLHEITNVDEDTEDTLSDLLKRLSVELTHAWQK</sequence>
<dbReference type="Proteomes" id="UP000198728">
    <property type="component" value="Unassembled WGS sequence"/>
</dbReference>
<feature type="domain" description="Transcription factor LuxR-like autoinducer-binding" evidence="4">
    <location>
        <begin position="32"/>
        <end position="133"/>
    </location>
</feature>
<dbReference type="Pfam" id="PF03472">
    <property type="entry name" value="Autoind_bind"/>
    <property type="match status" value="1"/>
</dbReference>
<keyword evidence="3" id="KW-0804">Transcription</keyword>
<dbReference type="Gene3D" id="3.30.450.80">
    <property type="entry name" value="Transcription factor LuxR-like, autoinducer-binding domain"/>
    <property type="match status" value="1"/>
</dbReference>
<dbReference type="GO" id="GO:0003677">
    <property type="term" value="F:DNA binding"/>
    <property type="evidence" value="ECO:0007669"/>
    <property type="project" value="UniProtKB-KW"/>
</dbReference>
<accession>A0A1I1MVH1</accession>